<evidence type="ECO:0000256" key="1">
    <source>
        <dbReference type="ARBA" id="ARBA00006336"/>
    </source>
</evidence>
<dbReference type="SUPFAM" id="SSF52499">
    <property type="entry name" value="Isochorismatase-like hydrolases"/>
    <property type="match status" value="1"/>
</dbReference>
<dbReference type="InterPro" id="IPR036380">
    <property type="entry name" value="Isochorismatase-like_sf"/>
</dbReference>
<gene>
    <name evidence="4" type="ORF">SAMN02910377_02508</name>
</gene>
<comment type="similarity">
    <text evidence="1">Belongs to the isochorismatase family.</text>
</comment>
<evidence type="ECO:0000313" key="5">
    <source>
        <dbReference type="Proteomes" id="UP000182321"/>
    </source>
</evidence>
<dbReference type="CDD" id="cd00431">
    <property type="entry name" value="cysteine_hydrolases"/>
    <property type="match status" value="1"/>
</dbReference>
<evidence type="ECO:0000256" key="2">
    <source>
        <dbReference type="ARBA" id="ARBA00022801"/>
    </source>
</evidence>
<sequence>MKILLVIDVQQRYLKNYKPDLVERVNNRISEAVEADIPVVYVRNTGRSGNDDNFDLAEGLLIESDCVFKKRLPSAFSNADFEPFLNKMNVDTINVVGVDGRCCVSRTVMDALDRGYGVHLLMDAIEAHNDKFYYTELKTMEQKGALAYMKLEKM</sequence>
<dbReference type="Proteomes" id="UP000182321">
    <property type="component" value="Unassembled WGS sequence"/>
</dbReference>
<keyword evidence="2" id="KW-0378">Hydrolase</keyword>
<keyword evidence="5" id="KW-1185">Reference proteome</keyword>
<evidence type="ECO:0000313" key="4">
    <source>
        <dbReference type="EMBL" id="SEL04601.1"/>
    </source>
</evidence>
<dbReference type="PANTHER" id="PTHR43540">
    <property type="entry name" value="PEROXYUREIDOACRYLATE/UREIDOACRYLATE AMIDOHYDROLASE-RELATED"/>
    <property type="match status" value="1"/>
</dbReference>
<organism evidence="4 5">
    <name type="scientific">Pseudobutyrivibrio ruminis</name>
    <dbReference type="NCBI Taxonomy" id="46206"/>
    <lineage>
        <taxon>Bacteria</taxon>
        <taxon>Bacillati</taxon>
        <taxon>Bacillota</taxon>
        <taxon>Clostridia</taxon>
        <taxon>Lachnospirales</taxon>
        <taxon>Lachnospiraceae</taxon>
        <taxon>Pseudobutyrivibrio</taxon>
    </lineage>
</organism>
<dbReference type="GO" id="GO:0016787">
    <property type="term" value="F:hydrolase activity"/>
    <property type="evidence" value="ECO:0007669"/>
    <property type="project" value="UniProtKB-KW"/>
</dbReference>
<dbReference type="RefSeq" id="WP_074792208.1">
    <property type="nucleotide sequence ID" value="NZ_FNZX01000019.1"/>
</dbReference>
<accession>A0A1H7M0A7</accession>
<feature type="domain" description="Isochorismatase-like" evidence="3">
    <location>
        <begin position="3"/>
        <end position="145"/>
    </location>
</feature>
<proteinExistence type="inferred from homology"/>
<dbReference type="Pfam" id="PF00857">
    <property type="entry name" value="Isochorismatase"/>
    <property type="match status" value="1"/>
</dbReference>
<dbReference type="PANTHER" id="PTHR43540:SF6">
    <property type="entry name" value="ISOCHORISMATASE-LIKE DOMAIN-CONTAINING PROTEIN"/>
    <property type="match status" value="1"/>
</dbReference>
<dbReference type="AlphaFoldDB" id="A0A1H7M0A7"/>
<dbReference type="Gene3D" id="3.40.50.850">
    <property type="entry name" value="Isochorismatase-like"/>
    <property type="match status" value="1"/>
</dbReference>
<name>A0A1H7M0A7_9FIRM</name>
<dbReference type="InterPro" id="IPR000868">
    <property type="entry name" value="Isochorismatase-like_dom"/>
</dbReference>
<dbReference type="EMBL" id="FNZX01000019">
    <property type="protein sequence ID" value="SEL04601.1"/>
    <property type="molecule type" value="Genomic_DNA"/>
</dbReference>
<evidence type="ECO:0000259" key="3">
    <source>
        <dbReference type="Pfam" id="PF00857"/>
    </source>
</evidence>
<reference evidence="5" key="1">
    <citation type="submission" date="2016-10" db="EMBL/GenBank/DDBJ databases">
        <authorList>
            <person name="Varghese N."/>
        </authorList>
    </citation>
    <scope>NUCLEOTIDE SEQUENCE [LARGE SCALE GENOMIC DNA]</scope>
    <source>
        <strain evidence="5">ACV-9</strain>
    </source>
</reference>
<dbReference type="InterPro" id="IPR050272">
    <property type="entry name" value="Isochorismatase-like_hydrls"/>
</dbReference>
<protein>
    <submittedName>
        <fullName evidence="4">Nicotinamidase-related amidase</fullName>
    </submittedName>
</protein>